<dbReference type="PANTHER" id="PTHR11462:SF35">
    <property type="entry name" value="TRANSCRIPTION FACTOR JRA"/>
    <property type="match status" value="1"/>
</dbReference>
<dbReference type="AlphaFoldDB" id="A0A0K0DAM4"/>
<evidence type="ECO:0000256" key="3">
    <source>
        <dbReference type="ARBA" id="ARBA00023125"/>
    </source>
</evidence>
<dbReference type="SMART" id="SM00338">
    <property type="entry name" value="BRLZ"/>
    <property type="match status" value="1"/>
</dbReference>
<evidence type="ECO:0000256" key="1">
    <source>
        <dbReference type="ARBA" id="ARBA00006882"/>
    </source>
</evidence>
<dbReference type="PANTHER" id="PTHR11462">
    <property type="entry name" value="JUN TRANSCRIPTION FACTOR-RELATED"/>
    <property type="match status" value="1"/>
</dbReference>
<protein>
    <submittedName>
        <fullName evidence="8">BZIP domain-containing protein</fullName>
    </submittedName>
</protein>
<dbReference type="Pfam" id="PF00170">
    <property type="entry name" value="bZIP_1"/>
    <property type="match status" value="1"/>
</dbReference>
<proteinExistence type="inferred from homology"/>
<evidence type="ECO:0000256" key="2">
    <source>
        <dbReference type="ARBA" id="ARBA00023015"/>
    </source>
</evidence>
<reference evidence="8" key="2">
    <citation type="submission" date="2017-02" db="UniProtKB">
        <authorList>
            <consortium name="WormBaseParasite"/>
        </authorList>
    </citation>
    <scope>IDENTIFICATION</scope>
</reference>
<keyword evidence="4" id="KW-0804">Transcription</keyword>
<keyword evidence="7" id="KW-1185">Reference proteome</keyword>
<sequence length="110" mass="12963">TPRDFATLLCTTSSSIIPLITNGQFVQLYFRIVMDEQEKRKLDRKRARNRAAATKCRQKKIDRIQDLERMVANEKQRSQSLDMEMESLRGTLHQLQQLIQMHEQRGCVRS</sequence>
<comment type="similarity">
    <text evidence="1">Belongs to the bZIP family. Jun subfamily.</text>
</comment>
<dbReference type="GO" id="GO:0005667">
    <property type="term" value="C:transcription regulator complex"/>
    <property type="evidence" value="ECO:0007669"/>
    <property type="project" value="TreeGrafter"/>
</dbReference>
<dbReference type="GO" id="GO:0000981">
    <property type="term" value="F:DNA-binding transcription factor activity, RNA polymerase II-specific"/>
    <property type="evidence" value="ECO:0007669"/>
    <property type="project" value="TreeGrafter"/>
</dbReference>
<dbReference type="InterPro" id="IPR004827">
    <property type="entry name" value="bZIP"/>
</dbReference>
<evidence type="ECO:0000313" key="8">
    <source>
        <dbReference type="WBParaSite" id="ACAC_0000735101-mRNA-1"/>
    </source>
</evidence>
<keyword evidence="2" id="KW-0805">Transcription regulation</keyword>
<organism evidence="7 8">
    <name type="scientific">Angiostrongylus cantonensis</name>
    <name type="common">Rat lungworm</name>
    <dbReference type="NCBI Taxonomy" id="6313"/>
    <lineage>
        <taxon>Eukaryota</taxon>
        <taxon>Metazoa</taxon>
        <taxon>Ecdysozoa</taxon>
        <taxon>Nematoda</taxon>
        <taxon>Chromadorea</taxon>
        <taxon>Rhabditida</taxon>
        <taxon>Rhabditina</taxon>
        <taxon>Rhabditomorpha</taxon>
        <taxon>Strongyloidea</taxon>
        <taxon>Metastrongylidae</taxon>
        <taxon>Angiostrongylus</taxon>
    </lineage>
</organism>
<name>A0A0K0DAM4_ANGCA</name>
<dbReference type="STRING" id="6313.A0A0K0DAM4"/>
<dbReference type="GO" id="GO:0051726">
    <property type="term" value="P:regulation of cell cycle"/>
    <property type="evidence" value="ECO:0007669"/>
    <property type="project" value="TreeGrafter"/>
</dbReference>
<evidence type="ECO:0000313" key="7">
    <source>
        <dbReference type="Proteomes" id="UP000035642"/>
    </source>
</evidence>
<dbReference type="PROSITE" id="PS00036">
    <property type="entry name" value="BZIP_BASIC"/>
    <property type="match status" value="1"/>
</dbReference>
<feature type="domain" description="BZIP" evidence="6">
    <location>
        <begin position="39"/>
        <end position="102"/>
    </location>
</feature>
<dbReference type="Proteomes" id="UP000035642">
    <property type="component" value="Unassembled WGS sequence"/>
</dbReference>
<evidence type="ECO:0000259" key="6">
    <source>
        <dbReference type="PROSITE" id="PS50217"/>
    </source>
</evidence>
<reference evidence="7" key="1">
    <citation type="submission" date="2012-09" db="EMBL/GenBank/DDBJ databases">
        <authorList>
            <person name="Martin A.A."/>
        </authorList>
    </citation>
    <scope>NUCLEOTIDE SEQUENCE</scope>
</reference>
<feature type="coiled-coil region" evidence="5">
    <location>
        <begin position="57"/>
        <end position="105"/>
    </location>
</feature>
<dbReference type="InterPro" id="IPR050946">
    <property type="entry name" value="AP-1_TF_bZIP"/>
</dbReference>
<keyword evidence="3" id="KW-0238">DNA-binding</keyword>
<dbReference type="WBParaSite" id="ACAC_0000735101-mRNA-1">
    <property type="protein sequence ID" value="ACAC_0000735101-mRNA-1"/>
    <property type="gene ID" value="ACAC_0000735101"/>
</dbReference>
<evidence type="ECO:0000256" key="4">
    <source>
        <dbReference type="ARBA" id="ARBA00023163"/>
    </source>
</evidence>
<keyword evidence="5" id="KW-0175">Coiled coil</keyword>
<dbReference type="GO" id="GO:0042127">
    <property type="term" value="P:regulation of cell population proliferation"/>
    <property type="evidence" value="ECO:0007669"/>
    <property type="project" value="TreeGrafter"/>
</dbReference>
<dbReference type="Gene3D" id="1.20.5.170">
    <property type="match status" value="1"/>
</dbReference>
<dbReference type="InterPro" id="IPR002112">
    <property type="entry name" value="Leuzip_Jun"/>
</dbReference>
<dbReference type="PROSITE" id="PS50217">
    <property type="entry name" value="BZIP"/>
    <property type="match status" value="1"/>
</dbReference>
<accession>A0A0K0DAM4</accession>
<dbReference type="InterPro" id="IPR046347">
    <property type="entry name" value="bZIP_sf"/>
</dbReference>
<evidence type="ECO:0000256" key="5">
    <source>
        <dbReference type="SAM" id="Coils"/>
    </source>
</evidence>
<dbReference type="SUPFAM" id="SSF57959">
    <property type="entry name" value="Leucine zipper domain"/>
    <property type="match status" value="1"/>
</dbReference>
<dbReference type="PRINTS" id="PR00043">
    <property type="entry name" value="LEUZIPPRJUN"/>
</dbReference>
<dbReference type="GO" id="GO:0000978">
    <property type="term" value="F:RNA polymerase II cis-regulatory region sequence-specific DNA binding"/>
    <property type="evidence" value="ECO:0007669"/>
    <property type="project" value="TreeGrafter"/>
</dbReference>